<proteinExistence type="inferred from homology"/>
<keyword evidence="3" id="KW-0690">Ribosome biogenesis</keyword>
<dbReference type="GO" id="GO:1990904">
    <property type="term" value="C:ribonucleoprotein complex"/>
    <property type="evidence" value="ECO:0007669"/>
    <property type="project" value="UniProtKB-KW"/>
</dbReference>
<dbReference type="Gene3D" id="2.20.28.40">
    <property type="entry name" value="H/ACA ribonucleoprotein complex, subunit Nop10"/>
    <property type="match status" value="1"/>
</dbReference>
<dbReference type="OrthoDB" id="13807at2759"/>
<evidence type="ECO:0000256" key="2">
    <source>
        <dbReference type="ARBA" id="ARBA00021838"/>
    </source>
</evidence>
<accession>A0A177EIB9</accession>
<dbReference type="InterPro" id="IPR007264">
    <property type="entry name" value="H/ACA_rnp_Nop10"/>
</dbReference>
<sequence length="56" mass="6441">MAYIGCRVAEGEKKYCLYDNTKQSDIQTGHPARFSPEDAFSKYRIDIKTENNLLPN</sequence>
<evidence type="ECO:0000256" key="4">
    <source>
        <dbReference type="ARBA" id="ARBA00022552"/>
    </source>
</evidence>
<comment type="caution">
    <text evidence="9">The sequence shown here is derived from an EMBL/GenBank/DDBJ whole genome shotgun (WGS) entry which is preliminary data.</text>
</comment>
<dbReference type="InterPro" id="IPR036756">
    <property type="entry name" value="H/ACA_rnp_Nop10_sf"/>
</dbReference>
<dbReference type="AlphaFoldDB" id="A0A177EIB9"/>
<evidence type="ECO:0000256" key="6">
    <source>
        <dbReference type="ARBA" id="ARBA00030185"/>
    </source>
</evidence>
<dbReference type="EMBL" id="LTDL01000022">
    <property type="protein sequence ID" value="OAG31130.1"/>
    <property type="molecule type" value="Genomic_DNA"/>
</dbReference>
<name>A0A177EIB9_9MICR</name>
<reference evidence="9 10" key="1">
    <citation type="submission" date="2016-02" db="EMBL/GenBank/DDBJ databases">
        <title>Discovery of a natural microsporidian pathogen with a broad tissue tropism in Caenorhabditis elegans.</title>
        <authorList>
            <person name="Luallen R.J."/>
            <person name="Reinke A.W."/>
            <person name="Tong L."/>
            <person name="Botts M.R."/>
            <person name="Felix M.-A."/>
            <person name="Troemel E.R."/>
        </authorList>
    </citation>
    <scope>NUCLEOTIDE SEQUENCE [LARGE SCALE GENOMIC DNA]</scope>
    <source>
        <strain evidence="9 10">JUm2807</strain>
    </source>
</reference>
<gene>
    <name evidence="9" type="ORF">NEDG_01904</name>
</gene>
<evidence type="ECO:0000256" key="3">
    <source>
        <dbReference type="ARBA" id="ARBA00022517"/>
    </source>
</evidence>
<dbReference type="Proteomes" id="UP000185944">
    <property type="component" value="Unassembled WGS sequence"/>
</dbReference>
<dbReference type="GO" id="GO:0006364">
    <property type="term" value="P:rRNA processing"/>
    <property type="evidence" value="ECO:0007669"/>
    <property type="project" value="UniProtKB-KW"/>
</dbReference>
<dbReference type="Pfam" id="PF04135">
    <property type="entry name" value="Nop10p"/>
    <property type="match status" value="1"/>
</dbReference>
<evidence type="ECO:0000256" key="5">
    <source>
        <dbReference type="ARBA" id="ARBA00023274"/>
    </source>
</evidence>
<dbReference type="SUPFAM" id="SSF144210">
    <property type="entry name" value="Nop10-like SnoRNP"/>
    <property type="match status" value="1"/>
</dbReference>
<evidence type="ECO:0000313" key="9">
    <source>
        <dbReference type="EMBL" id="OAG31130.1"/>
    </source>
</evidence>
<evidence type="ECO:0000256" key="7">
    <source>
        <dbReference type="ARBA" id="ARBA00031779"/>
    </source>
</evidence>
<dbReference type="RefSeq" id="XP_067544854.1">
    <property type="nucleotide sequence ID" value="XM_067689322.1"/>
</dbReference>
<evidence type="ECO:0000256" key="1">
    <source>
        <dbReference type="ARBA" id="ARBA00009462"/>
    </source>
</evidence>
<keyword evidence="4" id="KW-0698">rRNA processing</keyword>
<dbReference type="VEuPathDB" id="MicrosporidiaDB:NEDG_01904"/>
<dbReference type="GO" id="GO:0001522">
    <property type="term" value="P:pseudouridine synthesis"/>
    <property type="evidence" value="ECO:0007669"/>
    <property type="project" value="InterPro"/>
</dbReference>
<organism evidence="9 10">
    <name type="scientific">Nematocida displodere</name>
    <dbReference type="NCBI Taxonomy" id="1805483"/>
    <lineage>
        <taxon>Eukaryota</taxon>
        <taxon>Fungi</taxon>
        <taxon>Fungi incertae sedis</taxon>
        <taxon>Microsporidia</taxon>
        <taxon>Nematocida</taxon>
    </lineage>
</organism>
<evidence type="ECO:0000313" key="10">
    <source>
        <dbReference type="Proteomes" id="UP000185944"/>
    </source>
</evidence>
<keyword evidence="10" id="KW-1185">Reference proteome</keyword>
<dbReference type="GeneID" id="93648254"/>
<keyword evidence="5 9" id="KW-0687">Ribonucleoprotein</keyword>
<evidence type="ECO:0000256" key="8">
    <source>
        <dbReference type="ARBA" id="ARBA00032266"/>
    </source>
</evidence>
<dbReference type="GO" id="GO:0030515">
    <property type="term" value="F:snoRNA binding"/>
    <property type="evidence" value="ECO:0007669"/>
    <property type="project" value="InterPro"/>
</dbReference>
<protein>
    <recommendedName>
        <fullName evidence="2">H/ACA ribonucleoprotein complex subunit NOP10</fullName>
    </recommendedName>
    <alternativeName>
        <fullName evidence="6">Nucleolar protein 10</fullName>
    </alternativeName>
    <alternativeName>
        <fullName evidence="7">Nucleolar protein family A member 3</fullName>
    </alternativeName>
    <alternativeName>
        <fullName evidence="8">snoRNP protein NOP10</fullName>
    </alternativeName>
</protein>
<comment type="similarity">
    <text evidence="1">Belongs to the NOP10 family.</text>
</comment>